<dbReference type="PANTHER" id="PTHR11129:SF1">
    <property type="entry name" value="PROTEIN FARNESYLTRANSFERASE_GERANYLGERANYLTRANSFERASE TYPE-1 SUBUNIT ALPHA"/>
    <property type="match status" value="1"/>
</dbReference>
<dbReference type="Gene3D" id="1.25.40.120">
    <property type="entry name" value="Protein prenylyltransferase"/>
    <property type="match status" value="1"/>
</dbReference>
<feature type="non-terminal residue" evidence="14">
    <location>
        <position position="1"/>
    </location>
</feature>
<evidence type="ECO:0000256" key="13">
    <source>
        <dbReference type="ARBA" id="ARBA00043219"/>
    </source>
</evidence>
<evidence type="ECO:0000256" key="10">
    <source>
        <dbReference type="ARBA" id="ARBA00041392"/>
    </source>
</evidence>
<evidence type="ECO:0000256" key="11">
    <source>
        <dbReference type="ARBA" id="ARBA00042436"/>
    </source>
</evidence>
<dbReference type="AlphaFoldDB" id="G3MHW9"/>
<keyword evidence="7" id="KW-0677">Repeat</keyword>
<name>G3MHW9_AMBMU</name>
<evidence type="ECO:0000256" key="6">
    <source>
        <dbReference type="ARBA" id="ARBA00022679"/>
    </source>
</evidence>
<keyword evidence="6" id="KW-0808">Transferase</keyword>
<evidence type="ECO:0000256" key="3">
    <source>
        <dbReference type="ARBA" id="ARBA00012700"/>
    </source>
</evidence>
<dbReference type="GO" id="GO:0004662">
    <property type="term" value="F:CAAX-protein geranylgeranyltransferase activity"/>
    <property type="evidence" value="ECO:0007669"/>
    <property type="project" value="UniProtKB-EC"/>
</dbReference>
<dbReference type="SUPFAM" id="SSF48439">
    <property type="entry name" value="Protein prenylyltransferase"/>
    <property type="match status" value="1"/>
</dbReference>
<dbReference type="EMBL" id="JO841470">
    <property type="protein sequence ID" value="AEO33087.1"/>
    <property type="molecule type" value="mRNA"/>
</dbReference>
<evidence type="ECO:0000256" key="8">
    <source>
        <dbReference type="ARBA" id="ARBA00022842"/>
    </source>
</evidence>
<sequence>IYLPIAGNGDERLQTFYKQNIQQVLRHVRQVIPPHFFHLAHAWRMGRSDGANSMADDDSCGEEKWVFYRDRPEWRDVVPVPQDDGEHPVVRIAYSEQFRDVFDYFRAVLKRDERSERALELVTDAASVNPSNYTVWHYRRLLLKELGTDLRHELDYIQRVIEDNPKNYQVWHHRRVVVEWLQDGSGEKAFTELILAMDAKNYHAWQHRQWALAEFGLWDGELDFTQRLLTEDVRNNSAWNQRFFVISRTVGFTEDMVQRECAYTMECIRRAPHNESPWNYLRGVIDAAGGGERPEVRDFCEALYAENCRVAYLLAFLVDSLAEQLGAEPKLLERAVELCQTLAREQDVIRHEYWNFVARSLEAEHGSKESPTA</sequence>
<evidence type="ECO:0000256" key="5">
    <source>
        <dbReference type="ARBA" id="ARBA00022602"/>
    </source>
</evidence>
<evidence type="ECO:0000256" key="4">
    <source>
        <dbReference type="ARBA" id="ARBA00012702"/>
    </source>
</evidence>
<reference evidence="14" key="1">
    <citation type="journal article" date="2011" name="PLoS ONE">
        <title>A deep insight into the sialotranscriptome of the gulf coast tick, Amblyomma maculatum.</title>
        <authorList>
            <person name="Karim S."/>
            <person name="Singh P."/>
            <person name="Ribeiro J.M."/>
        </authorList>
    </citation>
    <scope>NUCLEOTIDE SEQUENCE</scope>
    <source>
        <tissue evidence="14">Salivary gland</tissue>
    </source>
</reference>
<keyword evidence="8" id="KW-0460">Magnesium</keyword>
<dbReference type="PROSITE" id="PS51147">
    <property type="entry name" value="PFTA"/>
    <property type="match status" value="4"/>
</dbReference>
<dbReference type="EC" id="2.5.1.59" evidence="3"/>
<evidence type="ECO:0000256" key="9">
    <source>
        <dbReference type="ARBA" id="ARBA00040965"/>
    </source>
</evidence>
<evidence type="ECO:0000256" key="7">
    <source>
        <dbReference type="ARBA" id="ARBA00022737"/>
    </source>
</evidence>
<dbReference type="Pfam" id="PF01239">
    <property type="entry name" value="PPTA"/>
    <property type="match status" value="5"/>
</dbReference>
<accession>G3MHW9</accession>
<evidence type="ECO:0000313" key="14">
    <source>
        <dbReference type="EMBL" id="AEO33087.1"/>
    </source>
</evidence>
<comment type="similarity">
    <text evidence="2">Belongs to the protein prenyltransferase subunit alpha family.</text>
</comment>
<evidence type="ECO:0000256" key="12">
    <source>
        <dbReference type="ARBA" id="ARBA00043086"/>
    </source>
</evidence>
<dbReference type="GO" id="GO:0004660">
    <property type="term" value="F:protein farnesyltransferase activity"/>
    <property type="evidence" value="ECO:0007669"/>
    <property type="project" value="UniProtKB-EC"/>
</dbReference>
<dbReference type="GO" id="GO:0005965">
    <property type="term" value="C:protein farnesyltransferase complex"/>
    <property type="evidence" value="ECO:0007669"/>
    <property type="project" value="TreeGrafter"/>
</dbReference>
<dbReference type="PANTHER" id="PTHR11129">
    <property type="entry name" value="PROTEIN FARNESYLTRANSFERASE ALPHA SUBUNIT/RAB GERANYLGERANYL TRANSFERASE ALPHA SUBUNIT"/>
    <property type="match status" value="1"/>
</dbReference>
<proteinExistence type="evidence at transcript level"/>
<organism evidence="14">
    <name type="scientific">Amblyomma maculatum</name>
    <name type="common">Gulf Coast tick</name>
    <dbReference type="NCBI Taxonomy" id="34609"/>
    <lineage>
        <taxon>Eukaryota</taxon>
        <taxon>Metazoa</taxon>
        <taxon>Ecdysozoa</taxon>
        <taxon>Arthropoda</taxon>
        <taxon>Chelicerata</taxon>
        <taxon>Arachnida</taxon>
        <taxon>Acari</taxon>
        <taxon>Parasitiformes</taxon>
        <taxon>Ixodida</taxon>
        <taxon>Ixodoidea</taxon>
        <taxon>Ixodidae</taxon>
        <taxon>Amblyomminae</taxon>
        <taxon>Amblyomma</taxon>
    </lineage>
</organism>
<keyword evidence="5" id="KW-0637">Prenyltransferase</keyword>
<dbReference type="EC" id="2.5.1.58" evidence="4"/>
<protein>
    <recommendedName>
        <fullName evidence="9">Protein farnesyltransferase/geranylgeranyltransferase type-1 subunit alpha</fullName>
        <ecNumber evidence="4">2.5.1.58</ecNumber>
        <ecNumber evidence="3">2.5.1.59</ecNumber>
    </recommendedName>
    <alternativeName>
        <fullName evidence="12">CAAX farnesyltransferase subunit alpha</fullName>
    </alternativeName>
    <alternativeName>
        <fullName evidence="11">FTase-alpha</fullName>
    </alternativeName>
    <alternativeName>
        <fullName evidence="10">Ras proteins prenyltransferase subunit alpha</fullName>
    </alternativeName>
    <alternativeName>
        <fullName evidence="13">Type I protein geranyl-geranyltransferase subunit alpha</fullName>
    </alternativeName>
</protein>
<comment type="cofactor">
    <cofactor evidence="1">
        <name>Mg(2+)</name>
        <dbReference type="ChEBI" id="CHEBI:18420"/>
    </cofactor>
</comment>
<dbReference type="InterPro" id="IPR002088">
    <property type="entry name" value="Prenyl_trans_a"/>
</dbReference>
<evidence type="ECO:0000256" key="2">
    <source>
        <dbReference type="ARBA" id="ARBA00006734"/>
    </source>
</evidence>
<evidence type="ECO:0000256" key="1">
    <source>
        <dbReference type="ARBA" id="ARBA00001946"/>
    </source>
</evidence>
<dbReference type="GO" id="GO:0005953">
    <property type="term" value="C:CAAX-protein geranylgeranyltransferase complex"/>
    <property type="evidence" value="ECO:0007669"/>
    <property type="project" value="TreeGrafter"/>
</dbReference>